<evidence type="ECO:0000256" key="1">
    <source>
        <dbReference type="SAM" id="MobiDB-lite"/>
    </source>
</evidence>
<dbReference type="AlphaFoldDB" id="A0A9D2HDF3"/>
<dbReference type="Proteomes" id="UP000824225">
    <property type="component" value="Unassembled WGS sequence"/>
</dbReference>
<evidence type="ECO:0000313" key="3">
    <source>
        <dbReference type="Proteomes" id="UP000824225"/>
    </source>
</evidence>
<sequence length="444" mass="48545">MNQNMPAPLVDRAKEAFGRMAAACPEDGKVLGQYMAALHKKNVIALGEGEAFALTDAEGRNIKATKRTVRLSAENGGLTQPVYNGPFVISAPGYAMLAHAAGAVVMNAPTVTVDGVAQQNPYVRRGPDGSIIEVHCRAMAFRYNEHGQPMVSDRTTIFDTATYTLADMVGKAKRQKDAFKLLPAGMPAPKPAEEWACYRVDEAVNLWMKITHEEVINFLGQVLNRKKKALEFAQTFAQRNALKHLFGLAVVPGQEKNHSISVWDVPVVCWAPSDGGFIRFDTSRYAASTQIIEALTSGKPVALPEAEKPLVISRGTEEMSGTDLDSETDPLENPDIYENASPVDRAAERPLPMAEPHATERENPAPVPVQENTAQTDQAEPAWTPEQMREWNNLCVAREEFPDEYTRALAECGMTEADVTPDSADEINHAISRMLDTAGDVEDI</sequence>
<protein>
    <submittedName>
        <fullName evidence="2">Uncharacterized protein</fullName>
    </submittedName>
</protein>
<evidence type="ECO:0000313" key="2">
    <source>
        <dbReference type="EMBL" id="HJA09088.1"/>
    </source>
</evidence>
<gene>
    <name evidence="2" type="ORF">H9962_07875</name>
</gene>
<feature type="region of interest" description="Disordered" evidence="1">
    <location>
        <begin position="311"/>
        <end position="381"/>
    </location>
</feature>
<reference evidence="2" key="1">
    <citation type="journal article" date="2021" name="PeerJ">
        <title>Extensive microbial diversity within the chicken gut microbiome revealed by metagenomics and culture.</title>
        <authorList>
            <person name="Gilroy R."/>
            <person name="Ravi A."/>
            <person name="Getino M."/>
            <person name="Pursley I."/>
            <person name="Horton D.L."/>
            <person name="Alikhan N.F."/>
            <person name="Baker D."/>
            <person name="Gharbi K."/>
            <person name="Hall N."/>
            <person name="Watson M."/>
            <person name="Adriaenssens E.M."/>
            <person name="Foster-Nyarko E."/>
            <person name="Jarju S."/>
            <person name="Secka A."/>
            <person name="Antonio M."/>
            <person name="Oren A."/>
            <person name="Chaudhuri R.R."/>
            <person name="La Ragione R."/>
            <person name="Hildebrand F."/>
            <person name="Pallen M.J."/>
        </authorList>
    </citation>
    <scope>NUCLEOTIDE SEQUENCE</scope>
    <source>
        <strain evidence="2">CHK186-16707</strain>
    </source>
</reference>
<reference evidence="2" key="2">
    <citation type="submission" date="2021-04" db="EMBL/GenBank/DDBJ databases">
        <authorList>
            <person name="Gilroy R."/>
        </authorList>
    </citation>
    <scope>NUCLEOTIDE SEQUENCE</scope>
    <source>
        <strain evidence="2">CHK186-16707</strain>
    </source>
</reference>
<organism evidence="2 3">
    <name type="scientific">Candidatus Mailhella merdigallinarum</name>
    <dbReference type="NCBI Taxonomy" id="2838658"/>
    <lineage>
        <taxon>Bacteria</taxon>
        <taxon>Pseudomonadati</taxon>
        <taxon>Thermodesulfobacteriota</taxon>
        <taxon>Desulfovibrionia</taxon>
        <taxon>Desulfovibrionales</taxon>
        <taxon>Desulfovibrionaceae</taxon>
        <taxon>Mailhella</taxon>
    </lineage>
</organism>
<comment type="caution">
    <text evidence="2">The sequence shown here is derived from an EMBL/GenBank/DDBJ whole genome shotgun (WGS) entry which is preliminary data.</text>
</comment>
<dbReference type="EMBL" id="DXAN01000025">
    <property type="protein sequence ID" value="HJA09088.1"/>
    <property type="molecule type" value="Genomic_DNA"/>
</dbReference>
<name>A0A9D2HDF3_9BACT</name>
<accession>A0A9D2HDF3</accession>
<proteinExistence type="predicted"/>